<sequence>MAEEEYNDDDVAPEDINSLREDMNQEDVRQRTTNEALNSSGGVKKDSNFLHIQISNSEMLEKLEHFYRGDTWGKDGEGNYGWIAPTNNDLVTFNDFGVSTMMDIVTKYIDKNTTLSYYNEDRINEIMGDLGDELILLILSNYKQMGMDSYFKKTKFRIVIVTTIHMIESAYRRALRGKTMEELNQSRVVGQFGNLGRENQPQAIPRQSRIGGFFQHR</sequence>
<protein>
    <submittedName>
        <fullName evidence="2">Uncharacterized protein</fullName>
    </submittedName>
</protein>
<feature type="region of interest" description="Disordered" evidence="1">
    <location>
        <begin position="1"/>
        <end position="42"/>
    </location>
</feature>
<name>A0A0F9G9W4_9ZZZZ</name>
<evidence type="ECO:0000313" key="2">
    <source>
        <dbReference type="EMBL" id="KKL87216.1"/>
    </source>
</evidence>
<proteinExistence type="predicted"/>
<gene>
    <name evidence="2" type="ORF">LCGC14_1936940</name>
</gene>
<feature type="compositionally biased region" description="Acidic residues" evidence="1">
    <location>
        <begin position="1"/>
        <end position="13"/>
    </location>
</feature>
<accession>A0A0F9G9W4</accession>
<evidence type="ECO:0000256" key="1">
    <source>
        <dbReference type="SAM" id="MobiDB-lite"/>
    </source>
</evidence>
<reference evidence="2" key="1">
    <citation type="journal article" date="2015" name="Nature">
        <title>Complex archaea that bridge the gap between prokaryotes and eukaryotes.</title>
        <authorList>
            <person name="Spang A."/>
            <person name="Saw J.H."/>
            <person name="Jorgensen S.L."/>
            <person name="Zaremba-Niedzwiedzka K."/>
            <person name="Martijn J."/>
            <person name="Lind A.E."/>
            <person name="van Eijk R."/>
            <person name="Schleper C."/>
            <person name="Guy L."/>
            <person name="Ettema T.J."/>
        </authorList>
    </citation>
    <scope>NUCLEOTIDE SEQUENCE</scope>
</reference>
<dbReference type="EMBL" id="LAZR01020896">
    <property type="protein sequence ID" value="KKL87216.1"/>
    <property type="molecule type" value="Genomic_DNA"/>
</dbReference>
<organism evidence="2">
    <name type="scientific">marine sediment metagenome</name>
    <dbReference type="NCBI Taxonomy" id="412755"/>
    <lineage>
        <taxon>unclassified sequences</taxon>
        <taxon>metagenomes</taxon>
        <taxon>ecological metagenomes</taxon>
    </lineage>
</organism>
<comment type="caution">
    <text evidence="2">The sequence shown here is derived from an EMBL/GenBank/DDBJ whole genome shotgun (WGS) entry which is preliminary data.</text>
</comment>
<feature type="compositionally biased region" description="Basic and acidic residues" evidence="1">
    <location>
        <begin position="17"/>
        <end position="32"/>
    </location>
</feature>
<dbReference type="AlphaFoldDB" id="A0A0F9G9W4"/>